<reference evidence="2" key="2">
    <citation type="submission" date="2015-01" db="EMBL/GenBank/DDBJ databases">
        <title>Evolutionary Origins and Diversification of the Mycorrhizal Mutualists.</title>
        <authorList>
            <consortium name="DOE Joint Genome Institute"/>
            <consortium name="Mycorrhizal Genomics Consortium"/>
            <person name="Kohler A."/>
            <person name="Kuo A."/>
            <person name="Nagy L.G."/>
            <person name="Floudas D."/>
            <person name="Copeland A."/>
            <person name="Barry K.W."/>
            <person name="Cichocki N."/>
            <person name="Veneault-Fourrey C."/>
            <person name="LaButti K."/>
            <person name="Lindquist E.A."/>
            <person name="Lipzen A."/>
            <person name="Lundell T."/>
            <person name="Morin E."/>
            <person name="Murat C."/>
            <person name="Riley R."/>
            <person name="Ohm R."/>
            <person name="Sun H."/>
            <person name="Tunlid A."/>
            <person name="Henrissat B."/>
            <person name="Grigoriev I.V."/>
            <person name="Hibbett D.S."/>
            <person name="Martin F."/>
        </authorList>
    </citation>
    <scope>NUCLEOTIDE SEQUENCE [LARGE SCALE GENOMIC DNA]</scope>
    <source>
        <strain evidence="2">Marx 270</strain>
    </source>
</reference>
<dbReference type="InParanoid" id="A0A0C3I8G1"/>
<evidence type="ECO:0000313" key="1">
    <source>
        <dbReference type="EMBL" id="KIN93387.1"/>
    </source>
</evidence>
<proteinExistence type="predicted"/>
<evidence type="ECO:0000313" key="2">
    <source>
        <dbReference type="Proteomes" id="UP000054217"/>
    </source>
</evidence>
<dbReference type="EMBL" id="KN832174">
    <property type="protein sequence ID" value="KIN93387.1"/>
    <property type="molecule type" value="Genomic_DNA"/>
</dbReference>
<keyword evidence="2" id="KW-1185">Reference proteome</keyword>
<dbReference type="Proteomes" id="UP000054217">
    <property type="component" value="Unassembled WGS sequence"/>
</dbReference>
<gene>
    <name evidence="1" type="ORF">M404DRAFT_514431</name>
</gene>
<organism evidence="1 2">
    <name type="scientific">Pisolithus tinctorius Marx 270</name>
    <dbReference type="NCBI Taxonomy" id="870435"/>
    <lineage>
        <taxon>Eukaryota</taxon>
        <taxon>Fungi</taxon>
        <taxon>Dikarya</taxon>
        <taxon>Basidiomycota</taxon>
        <taxon>Agaricomycotina</taxon>
        <taxon>Agaricomycetes</taxon>
        <taxon>Agaricomycetidae</taxon>
        <taxon>Boletales</taxon>
        <taxon>Sclerodermatineae</taxon>
        <taxon>Pisolithaceae</taxon>
        <taxon>Pisolithus</taxon>
    </lineage>
</organism>
<dbReference type="AlphaFoldDB" id="A0A0C3I8G1"/>
<name>A0A0C3I8G1_PISTI</name>
<accession>A0A0C3I8G1</accession>
<protein>
    <submittedName>
        <fullName evidence="1">Uncharacterized protein</fullName>
    </submittedName>
</protein>
<reference evidence="1 2" key="1">
    <citation type="submission" date="2014-04" db="EMBL/GenBank/DDBJ databases">
        <authorList>
            <consortium name="DOE Joint Genome Institute"/>
            <person name="Kuo A."/>
            <person name="Kohler A."/>
            <person name="Costa M.D."/>
            <person name="Nagy L.G."/>
            <person name="Floudas D."/>
            <person name="Copeland A."/>
            <person name="Barry K.W."/>
            <person name="Cichocki N."/>
            <person name="Veneault-Fourrey C."/>
            <person name="LaButti K."/>
            <person name="Lindquist E.A."/>
            <person name="Lipzen A."/>
            <person name="Lundell T."/>
            <person name="Morin E."/>
            <person name="Murat C."/>
            <person name="Sun H."/>
            <person name="Tunlid A."/>
            <person name="Henrissat B."/>
            <person name="Grigoriev I.V."/>
            <person name="Hibbett D.S."/>
            <person name="Martin F."/>
            <person name="Nordberg H.P."/>
            <person name="Cantor M.N."/>
            <person name="Hua S.X."/>
        </authorList>
    </citation>
    <scope>NUCLEOTIDE SEQUENCE [LARGE SCALE GENOMIC DNA]</scope>
    <source>
        <strain evidence="1 2">Marx 270</strain>
    </source>
</reference>
<dbReference type="HOGENOM" id="CLU_2868604_0_0_1"/>
<sequence length="64" mass="7280">MTHTKHWVPWRAGNNRLTPFLNDRNVKDPIGVCDLHMAHQKPSGAWSEKCPFASKPLGNGKSKW</sequence>